<dbReference type="InterPro" id="IPR006702">
    <property type="entry name" value="CASP_dom"/>
</dbReference>
<comment type="caution">
    <text evidence="10">The sequence shown here is derived from an EMBL/GenBank/DDBJ whole genome shotgun (WGS) entry which is preliminary data.</text>
</comment>
<comment type="caution">
    <text evidence="8">Lacks conserved residue(s) required for the propagation of feature annotation.</text>
</comment>
<dbReference type="PANTHER" id="PTHR36488:SF8">
    <property type="entry name" value="CASP-LIKE PROTEIN 1U1"/>
    <property type="match status" value="1"/>
</dbReference>
<keyword evidence="6 8" id="KW-1133">Transmembrane helix</keyword>
<evidence type="ECO:0000313" key="10">
    <source>
        <dbReference type="EMBL" id="GJT04229.1"/>
    </source>
</evidence>
<organism evidence="10 11">
    <name type="scientific">Tanacetum coccineum</name>
    <dbReference type="NCBI Taxonomy" id="301880"/>
    <lineage>
        <taxon>Eukaryota</taxon>
        <taxon>Viridiplantae</taxon>
        <taxon>Streptophyta</taxon>
        <taxon>Embryophyta</taxon>
        <taxon>Tracheophyta</taxon>
        <taxon>Spermatophyta</taxon>
        <taxon>Magnoliopsida</taxon>
        <taxon>eudicotyledons</taxon>
        <taxon>Gunneridae</taxon>
        <taxon>Pentapetalae</taxon>
        <taxon>asterids</taxon>
        <taxon>campanulids</taxon>
        <taxon>Asterales</taxon>
        <taxon>Asteraceae</taxon>
        <taxon>Asteroideae</taxon>
        <taxon>Anthemideae</taxon>
        <taxon>Anthemidinae</taxon>
        <taxon>Tanacetum</taxon>
    </lineage>
</organism>
<proteinExistence type="inferred from homology"/>
<dbReference type="NCBIfam" id="TIGR01569">
    <property type="entry name" value="A_tha_TIGR01569"/>
    <property type="match status" value="1"/>
</dbReference>
<evidence type="ECO:0000256" key="6">
    <source>
        <dbReference type="ARBA" id="ARBA00022989"/>
    </source>
</evidence>
<evidence type="ECO:0000256" key="5">
    <source>
        <dbReference type="ARBA" id="ARBA00022692"/>
    </source>
</evidence>
<dbReference type="EMBL" id="BQNB010012494">
    <property type="protein sequence ID" value="GJT04229.1"/>
    <property type="molecule type" value="Genomic_DNA"/>
</dbReference>
<name>A0ABQ5AT28_9ASTR</name>
<gene>
    <name evidence="10" type="ORF">Tco_0838691</name>
</gene>
<keyword evidence="7 8" id="KW-0472">Membrane</keyword>
<evidence type="ECO:0000256" key="2">
    <source>
        <dbReference type="ARBA" id="ARBA00007651"/>
    </source>
</evidence>
<dbReference type="InterPro" id="IPR044173">
    <property type="entry name" value="CASPL"/>
</dbReference>
<accession>A0ABQ5AT28</accession>
<feature type="domain" description="Casparian strip membrane protein" evidence="9">
    <location>
        <begin position="23"/>
        <end position="153"/>
    </location>
</feature>
<evidence type="ECO:0000256" key="8">
    <source>
        <dbReference type="RuleBase" id="RU361233"/>
    </source>
</evidence>
<keyword evidence="11" id="KW-1185">Reference proteome</keyword>
<evidence type="ECO:0000256" key="3">
    <source>
        <dbReference type="ARBA" id="ARBA00011489"/>
    </source>
</evidence>
<evidence type="ECO:0000256" key="4">
    <source>
        <dbReference type="ARBA" id="ARBA00022475"/>
    </source>
</evidence>
<evidence type="ECO:0000256" key="1">
    <source>
        <dbReference type="ARBA" id="ARBA00004651"/>
    </source>
</evidence>
<dbReference type="PANTHER" id="PTHR36488">
    <property type="entry name" value="CASP-LIKE PROTEIN 1U1"/>
    <property type="match status" value="1"/>
</dbReference>
<comment type="subcellular location">
    <subcellularLocation>
        <location evidence="1 8">Cell membrane</location>
        <topology evidence="1 8">Multi-pass membrane protein</topology>
    </subcellularLocation>
</comment>
<reference evidence="10" key="2">
    <citation type="submission" date="2022-01" db="EMBL/GenBank/DDBJ databases">
        <authorList>
            <person name="Yamashiro T."/>
            <person name="Shiraishi A."/>
            <person name="Satake H."/>
            <person name="Nakayama K."/>
        </authorList>
    </citation>
    <scope>NUCLEOTIDE SEQUENCE</scope>
</reference>
<dbReference type="Proteomes" id="UP001151760">
    <property type="component" value="Unassembled WGS sequence"/>
</dbReference>
<feature type="transmembrane region" description="Helical" evidence="8">
    <location>
        <begin position="25"/>
        <end position="45"/>
    </location>
</feature>
<feature type="transmembrane region" description="Helical" evidence="8">
    <location>
        <begin position="108"/>
        <end position="136"/>
    </location>
</feature>
<comment type="subunit">
    <text evidence="3 8">Homodimer and heterodimers.</text>
</comment>
<keyword evidence="4 8" id="KW-1003">Cell membrane</keyword>
<dbReference type="InterPro" id="IPR006459">
    <property type="entry name" value="CASP/CASPL"/>
</dbReference>
<keyword evidence="5 8" id="KW-0812">Transmembrane</keyword>
<comment type="similarity">
    <text evidence="2 8">Belongs to the Casparian strip membrane proteins (CASP) family.</text>
</comment>
<protein>
    <recommendedName>
        <fullName evidence="8">CASP-like protein</fullName>
    </recommendedName>
</protein>
<dbReference type="Pfam" id="PF04535">
    <property type="entry name" value="CASP_dom"/>
    <property type="match status" value="1"/>
</dbReference>
<evidence type="ECO:0000256" key="7">
    <source>
        <dbReference type="ARBA" id="ARBA00023136"/>
    </source>
</evidence>
<evidence type="ECO:0000313" key="11">
    <source>
        <dbReference type="Proteomes" id="UP001151760"/>
    </source>
</evidence>
<evidence type="ECO:0000259" key="9">
    <source>
        <dbReference type="Pfam" id="PF04535"/>
    </source>
</evidence>
<sequence length="167" mass="17775">MKFGTPPSYASVVIVVSKIPCTYDVFLRAVLFATALAGVILMVTAEQTKTFPVAPGLSITRTAKFSHSPAYIYFVAAMSVAALYSLVSGLVSVFALMKPGGNSAKLMFHFVILDALLLGILASTTGASGGVGYIGLKGNSHSNWNKIPCNRFDFLYCLSNSKPRLLL</sequence>
<feature type="transmembrane region" description="Helical" evidence="8">
    <location>
        <begin position="71"/>
        <end position="96"/>
    </location>
</feature>
<reference evidence="10" key="1">
    <citation type="journal article" date="2022" name="Int. J. Mol. Sci.">
        <title>Draft Genome of Tanacetum Coccineum: Genomic Comparison of Closely Related Tanacetum-Family Plants.</title>
        <authorList>
            <person name="Yamashiro T."/>
            <person name="Shiraishi A."/>
            <person name="Nakayama K."/>
            <person name="Satake H."/>
        </authorList>
    </citation>
    <scope>NUCLEOTIDE SEQUENCE</scope>
</reference>